<dbReference type="Proteomes" id="UP001138989">
    <property type="component" value="Unassembled WGS sequence"/>
</dbReference>
<name>A0A9X1N265_9GAMM</name>
<evidence type="ECO:0000313" key="2">
    <source>
        <dbReference type="Proteomes" id="UP001138989"/>
    </source>
</evidence>
<protein>
    <submittedName>
        <fullName evidence="1">Uncharacterized protein</fullName>
    </submittedName>
</protein>
<comment type="caution">
    <text evidence="1">The sequence shown here is derived from an EMBL/GenBank/DDBJ whole genome shotgun (WGS) entry which is preliminary data.</text>
</comment>
<proteinExistence type="predicted"/>
<keyword evidence="2" id="KW-1185">Reference proteome</keyword>
<organism evidence="1 2">
    <name type="scientific">Stutzerimonas kunmingensis</name>
    <dbReference type="NCBI Taxonomy" id="1211807"/>
    <lineage>
        <taxon>Bacteria</taxon>
        <taxon>Pseudomonadati</taxon>
        <taxon>Pseudomonadota</taxon>
        <taxon>Gammaproteobacteria</taxon>
        <taxon>Pseudomonadales</taxon>
        <taxon>Pseudomonadaceae</taxon>
        <taxon>Stutzerimonas</taxon>
    </lineage>
</organism>
<reference evidence="1" key="1">
    <citation type="submission" date="2021-08" db="EMBL/GenBank/DDBJ databases">
        <title>Isolation and characterization of neutrophilic mixotrophic iron-oxidizing bacteria from deep-sea hydrothermal vents.</title>
        <authorList>
            <person name="He Y."/>
        </authorList>
    </citation>
    <scope>NUCLEOTIDE SEQUENCE</scope>
    <source>
        <strain evidence="1">IOP_13</strain>
    </source>
</reference>
<dbReference type="EMBL" id="JAINWF010000006">
    <property type="protein sequence ID" value="MCD1608630.1"/>
    <property type="molecule type" value="Genomic_DNA"/>
</dbReference>
<sequence length="204" mass="23075">MAKSKGMTSDEMRAEYVRLMRACRDEKDEDGNPKYPGSGSLETFEELIHCMPDEILADLFYMNFGFAEISDLDFKVIRADILVERAMRGLASVIALNPLSDSMTAGAVRNFVRLMTPLDLDFIQASKHLSDARNVIAHQLHGDYTKDLQAMYKALDVPCAGDFKDFHTVTAILLSAISNRREDVRTRNYRIADFESRLNAPEDQ</sequence>
<gene>
    <name evidence="1" type="ORF">K7H17_12205</name>
</gene>
<dbReference type="RefSeq" id="WP_230697708.1">
    <property type="nucleotide sequence ID" value="NZ_JAINWF010000006.1"/>
</dbReference>
<evidence type="ECO:0000313" key="1">
    <source>
        <dbReference type="EMBL" id="MCD1608630.1"/>
    </source>
</evidence>
<accession>A0A9X1N265</accession>
<dbReference type="AlphaFoldDB" id="A0A9X1N265"/>